<feature type="region of interest" description="Disordered" evidence="1">
    <location>
        <begin position="270"/>
        <end position="293"/>
    </location>
</feature>
<accession>A0A9J6H138</accession>
<dbReference type="GO" id="GO:0030246">
    <property type="term" value="F:carbohydrate binding"/>
    <property type="evidence" value="ECO:0007669"/>
    <property type="project" value="InterPro"/>
</dbReference>
<dbReference type="Gene3D" id="2.60.120.740">
    <property type="match status" value="2"/>
</dbReference>
<protein>
    <recommendedName>
        <fullName evidence="2">SUEL-type lectin domain-containing protein</fullName>
    </recommendedName>
</protein>
<dbReference type="InterPro" id="IPR043159">
    <property type="entry name" value="Lectin_gal-bd_sf"/>
</dbReference>
<comment type="caution">
    <text evidence="3">The sequence shown here is derived from an EMBL/GenBank/DDBJ whole genome shotgun (WGS) entry which is preliminary data.</text>
</comment>
<dbReference type="Proteomes" id="UP000821853">
    <property type="component" value="Chromosome 9"/>
</dbReference>
<feature type="domain" description="SUEL-type lectin" evidence="2">
    <location>
        <begin position="129"/>
        <end position="221"/>
    </location>
</feature>
<feature type="region of interest" description="Disordered" evidence="1">
    <location>
        <begin position="357"/>
        <end position="405"/>
    </location>
</feature>
<evidence type="ECO:0000313" key="4">
    <source>
        <dbReference type="Proteomes" id="UP000821853"/>
    </source>
</evidence>
<evidence type="ECO:0000259" key="2">
    <source>
        <dbReference type="PROSITE" id="PS50228"/>
    </source>
</evidence>
<organism evidence="3 4">
    <name type="scientific">Haemaphysalis longicornis</name>
    <name type="common">Bush tick</name>
    <dbReference type="NCBI Taxonomy" id="44386"/>
    <lineage>
        <taxon>Eukaryota</taxon>
        <taxon>Metazoa</taxon>
        <taxon>Ecdysozoa</taxon>
        <taxon>Arthropoda</taxon>
        <taxon>Chelicerata</taxon>
        <taxon>Arachnida</taxon>
        <taxon>Acari</taxon>
        <taxon>Parasitiformes</taxon>
        <taxon>Ixodida</taxon>
        <taxon>Ixodoidea</taxon>
        <taxon>Ixodidae</taxon>
        <taxon>Haemaphysalinae</taxon>
        <taxon>Haemaphysalis</taxon>
    </lineage>
</organism>
<dbReference type="EMBL" id="JABSTR010000011">
    <property type="protein sequence ID" value="KAH9381043.1"/>
    <property type="molecule type" value="Genomic_DNA"/>
</dbReference>
<keyword evidence="4" id="KW-1185">Reference proteome</keyword>
<evidence type="ECO:0000256" key="1">
    <source>
        <dbReference type="SAM" id="MobiDB-lite"/>
    </source>
</evidence>
<dbReference type="Pfam" id="PF02140">
    <property type="entry name" value="SUEL_Lectin"/>
    <property type="match status" value="2"/>
</dbReference>
<reference evidence="3 4" key="1">
    <citation type="journal article" date="2020" name="Cell">
        <title>Large-Scale Comparative Analyses of Tick Genomes Elucidate Their Genetic Diversity and Vector Capacities.</title>
        <authorList>
            <consortium name="Tick Genome and Microbiome Consortium (TIGMIC)"/>
            <person name="Jia N."/>
            <person name="Wang J."/>
            <person name="Shi W."/>
            <person name="Du L."/>
            <person name="Sun Y."/>
            <person name="Zhan W."/>
            <person name="Jiang J.F."/>
            <person name="Wang Q."/>
            <person name="Zhang B."/>
            <person name="Ji P."/>
            <person name="Bell-Sakyi L."/>
            <person name="Cui X.M."/>
            <person name="Yuan T.T."/>
            <person name="Jiang B.G."/>
            <person name="Yang W.F."/>
            <person name="Lam T.T."/>
            <person name="Chang Q.C."/>
            <person name="Ding S.J."/>
            <person name="Wang X.J."/>
            <person name="Zhu J.G."/>
            <person name="Ruan X.D."/>
            <person name="Zhao L."/>
            <person name="Wei J.T."/>
            <person name="Ye R.Z."/>
            <person name="Que T.C."/>
            <person name="Du C.H."/>
            <person name="Zhou Y.H."/>
            <person name="Cheng J.X."/>
            <person name="Dai P.F."/>
            <person name="Guo W.B."/>
            <person name="Han X.H."/>
            <person name="Huang E.J."/>
            <person name="Li L.F."/>
            <person name="Wei W."/>
            <person name="Gao Y.C."/>
            <person name="Liu J.Z."/>
            <person name="Shao H.Z."/>
            <person name="Wang X."/>
            <person name="Wang C.C."/>
            <person name="Yang T.C."/>
            <person name="Huo Q.B."/>
            <person name="Li W."/>
            <person name="Chen H.Y."/>
            <person name="Chen S.E."/>
            <person name="Zhou L.G."/>
            <person name="Ni X.B."/>
            <person name="Tian J.H."/>
            <person name="Sheng Y."/>
            <person name="Liu T."/>
            <person name="Pan Y.S."/>
            <person name="Xia L.Y."/>
            <person name="Li J."/>
            <person name="Zhao F."/>
            <person name="Cao W.C."/>
        </authorList>
    </citation>
    <scope>NUCLEOTIDE SEQUENCE [LARGE SCALE GENOMIC DNA]</scope>
    <source>
        <strain evidence="3">HaeL-2018</strain>
    </source>
</reference>
<dbReference type="InterPro" id="IPR000922">
    <property type="entry name" value="Lectin_gal-bd_dom"/>
</dbReference>
<dbReference type="AlphaFoldDB" id="A0A9J6H138"/>
<dbReference type="OMA" id="ERICTLY"/>
<evidence type="ECO:0000313" key="3">
    <source>
        <dbReference type="EMBL" id="KAH9381043.1"/>
    </source>
</evidence>
<proteinExistence type="predicted"/>
<dbReference type="VEuPathDB" id="VectorBase:HLOH_056171"/>
<dbReference type="PROSITE" id="PS50228">
    <property type="entry name" value="SUEL_LECTIN"/>
    <property type="match status" value="2"/>
</dbReference>
<feature type="domain" description="SUEL-type lectin" evidence="2">
    <location>
        <begin position="24"/>
        <end position="120"/>
    </location>
</feature>
<sequence length="424" mass="46590">MSYYLVVLGKALLSGTLKTFQKFACDGQELQLRCFRNTSISISVAQYGRSVPYHMLCPPPDEGALDYNGSAECMAKEALKVVEAACREKEECTVKTNSKSFMVDPCPGVHKYAEVAYKCRPTTFTNRIICKDDVLNLRCHKNLRIVIYSASFGGTEKGVPECPQRQDVKLSDCQVSYATETVLSTCHGRRKCTVGADMGTFGNPGCPDDSKLFLKVVYTCAPKEILKDLDIGGSDSTKDKLDEEEEGYVEEARYQPSTFSPVGGPFVSVKPLPGRPMDRNQIPGPTNKKTDVQRDANVEDDKHVNCTMGANGHRAVGFVTEWVAAYKFIRGDQFDASGPGPRHAHTIEVVRYANRSGMRRQDSDTHPRAPIPSRPGTTKSRRRTDERLNKPLGATRRAAPLPGTPGQLTAVLWNGLLSGGAVRT</sequence>
<dbReference type="OrthoDB" id="5970528at2759"/>
<name>A0A9J6H138_HAELO</name>
<dbReference type="CDD" id="cd22829">
    <property type="entry name" value="Gal_Rha_Lectin_EVA1_EVA1C_rpt2"/>
    <property type="match status" value="1"/>
</dbReference>
<dbReference type="CDD" id="cd22828">
    <property type="entry name" value="Gal_Rha_Lectin_EVA1_EVA1C_rpt1"/>
    <property type="match status" value="1"/>
</dbReference>
<dbReference type="PANTHER" id="PTHR46780">
    <property type="entry name" value="PROTEIN EVA-1"/>
    <property type="match status" value="1"/>
</dbReference>
<gene>
    <name evidence="3" type="ORF">HPB48_008257</name>
</gene>